<keyword evidence="2" id="KW-0479">Metal-binding</keyword>
<comment type="similarity">
    <text evidence="1">Belongs to the replication factor A protein 1 family.</text>
</comment>
<dbReference type="AlphaFoldDB" id="A0A5P1FUD9"/>
<dbReference type="GO" id="GO:0008270">
    <property type="term" value="F:zinc ion binding"/>
    <property type="evidence" value="ECO:0007669"/>
    <property type="project" value="UniProtKB-KW"/>
</dbReference>
<dbReference type="PANTHER" id="PTHR47165:SF4">
    <property type="entry name" value="OS03G0429900 PROTEIN"/>
    <property type="match status" value="1"/>
</dbReference>
<dbReference type="Proteomes" id="UP000243459">
    <property type="component" value="Chromosome 1"/>
</dbReference>
<dbReference type="SUPFAM" id="SSF50249">
    <property type="entry name" value="Nucleic acid-binding proteins"/>
    <property type="match status" value="2"/>
</dbReference>
<dbReference type="FunFam" id="2.40.50.140:FF:000041">
    <property type="entry name" value="Replication protein A subunit"/>
    <property type="match status" value="1"/>
</dbReference>
<dbReference type="PANTHER" id="PTHR47165">
    <property type="entry name" value="OS03G0429900 PROTEIN"/>
    <property type="match status" value="1"/>
</dbReference>
<dbReference type="InterPro" id="IPR003871">
    <property type="entry name" value="RFA1B/D_OB_1st"/>
</dbReference>
<dbReference type="OMA" id="KKEECHN"/>
<feature type="non-terminal residue" evidence="7">
    <location>
        <position position="242"/>
    </location>
</feature>
<name>A0A5P1FUD9_ASPOF</name>
<reference evidence="8" key="1">
    <citation type="journal article" date="2017" name="Nat. Commun.">
        <title>The asparagus genome sheds light on the origin and evolution of a young Y chromosome.</title>
        <authorList>
            <person name="Harkess A."/>
            <person name="Zhou J."/>
            <person name="Xu C."/>
            <person name="Bowers J.E."/>
            <person name="Van der Hulst R."/>
            <person name="Ayyampalayam S."/>
            <person name="Mercati F."/>
            <person name="Riccardi P."/>
            <person name="McKain M.R."/>
            <person name="Kakrana A."/>
            <person name="Tang H."/>
            <person name="Ray J."/>
            <person name="Groenendijk J."/>
            <person name="Arikit S."/>
            <person name="Mathioni S.M."/>
            <person name="Nakano M."/>
            <person name="Shan H."/>
            <person name="Telgmann-Rauber A."/>
            <person name="Kanno A."/>
            <person name="Yue Z."/>
            <person name="Chen H."/>
            <person name="Li W."/>
            <person name="Chen Y."/>
            <person name="Xu X."/>
            <person name="Zhang Y."/>
            <person name="Luo S."/>
            <person name="Chen H."/>
            <person name="Gao J."/>
            <person name="Mao Z."/>
            <person name="Pires J.C."/>
            <person name="Luo M."/>
            <person name="Kudrna D."/>
            <person name="Wing R.A."/>
            <person name="Meyers B.C."/>
            <person name="Yi K."/>
            <person name="Kong H."/>
            <person name="Lavrijsen P."/>
            <person name="Sunseri F."/>
            <person name="Falavigna A."/>
            <person name="Ye Y."/>
            <person name="Leebens-Mack J.H."/>
            <person name="Chen G."/>
        </authorList>
    </citation>
    <scope>NUCLEOTIDE SEQUENCE [LARGE SCALE GENOMIC DNA]</scope>
    <source>
        <strain evidence="8">cv. DH0086</strain>
    </source>
</reference>
<evidence type="ECO:0000256" key="3">
    <source>
        <dbReference type="ARBA" id="ARBA00022771"/>
    </source>
</evidence>
<dbReference type="Gene3D" id="2.40.50.140">
    <property type="entry name" value="Nucleic acid-binding proteins"/>
    <property type="match status" value="2"/>
</dbReference>
<organism evidence="7 8">
    <name type="scientific">Asparagus officinalis</name>
    <name type="common">Garden asparagus</name>
    <dbReference type="NCBI Taxonomy" id="4686"/>
    <lineage>
        <taxon>Eukaryota</taxon>
        <taxon>Viridiplantae</taxon>
        <taxon>Streptophyta</taxon>
        <taxon>Embryophyta</taxon>
        <taxon>Tracheophyta</taxon>
        <taxon>Spermatophyta</taxon>
        <taxon>Magnoliopsida</taxon>
        <taxon>Liliopsida</taxon>
        <taxon>Asparagales</taxon>
        <taxon>Asparagaceae</taxon>
        <taxon>Asparagoideae</taxon>
        <taxon>Asparagus</taxon>
    </lineage>
</organism>
<dbReference type="InterPro" id="IPR012340">
    <property type="entry name" value="NA-bd_OB-fold"/>
</dbReference>
<evidence type="ECO:0000256" key="5">
    <source>
        <dbReference type="ARBA" id="ARBA00023125"/>
    </source>
</evidence>
<sequence length="242" mass="27243">MSSDQDGTNDQANIAIRELKIYQKQWSINVRVLRNTIDSFKNGEGNKQKLILIDEEGTLIQAILFNKLIEKFSGLLIKGETYTITNGEVKPSNLKYPTINPEKELALTTKTIIRETKKIVSLEKLKPTFLSFKDASAFDNGIMPFDVVGFVTTVKPIFTNPKSKRREVIIMNKEFDQISVTLWGDLAEIEGSSLENLKDAKPVVALLSVIGRRYLGEFQSSTKSSTLVLVNPEIPQCREMID</sequence>
<evidence type="ECO:0000256" key="4">
    <source>
        <dbReference type="ARBA" id="ARBA00022833"/>
    </source>
</evidence>
<keyword evidence="3" id="KW-0863">Zinc-finger</keyword>
<keyword evidence="4" id="KW-0862">Zinc</keyword>
<feature type="domain" description="Replication protein A 70 kDa DNA-binding subunit B/D first OB fold" evidence="6">
    <location>
        <begin position="15"/>
        <end position="115"/>
    </location>
</feature>
<keyword evidence="8" id="KW-1185">Reference proteome</keyword>
<protein>
    <recommendedName>
        <fullName evidence="6">Replication protein A 70 kDa DNA-binding subunit B/D first OB fold domain-containing protein</fullName>
    </recommendedName>
</protein>
<gene>
    <name evidence="7" type="ORF">A4U43_C01F32110</name>
</gene>
<dbReference type="Pfam" id="PF02721">
    <property type="entry name" value="DUF223"/>
    <property type="match status" value="1"/>
</dbReference>
<dbReference type="Gramene" id="ONK81712">
    <property type="protein sequence ID" value="ONK81712"/>
    <property type="gene ID" value="A4U43_C01F32110"/>
</dbReference>
<evidence type="ECO:0000256" key="2">
    <source>
        <dbReference type="ARBA" id="ARBA00022723"/>
    </source>
</evidence>
<dbReference type="EMBL" id="CM007381">
    <property type="protein sequence ID" value="ONK81712.1"/>
    <property type="molecule type" value="Genomic_DNA"/>
</dbReference>
<evidence type="ECO:0000256" key="1">
    <source>
        <dbReference type="ARBA" id="ARBA00005690"/>
    </source>
</evidence>
<evidence type="ECO:0000259" key="6">
    <source>
        <dbReference type="Pfam" id="PF02721"/>
    </source>
</evidence>
<keyword evidence="5" id="KW-0238">DNA-binding</keyword>
<proteinExistence type="inferred from homology"/>
<evidence type="ECO:0000313" key="7">
    <source>
        <dbReference type="EMBL" id="ONK81712.1"/>
    </source>
</evidence>
<dbReference type="GO" id="GO:0003677">
    <property type="term" value="F:DNA binding"/>
    <property type="evidence" value="ECO:0007669"/>
    <property type="project" value="UniProtKB-KW"/>
</dbReference>
<accession>A0A5P1FUD9</accession>
<evidence type="ECO:0000313" key="8">
    <source>
        <dbReference type="Proteomes" id="UP000243459"/>
    </source>
</evidence>